<evidence type="ECO:0000313" key="5">
    <source>
        <dbReference type="Proteomes" id="UP000001610"/>
    </source>
</evidence>
<dbReference type="eggNOG" id="KOG2362">
    <property type="taxonomic scope" value="Eukaryota"/>
</dbReference>
<dbReference type="OMA" id="TELWLPH"/>
<name>G3JQF8_CORMM</name>
<gene>
    <name evidence="4" type="ORF">CCM_07714</name>
</gene>
<dbReference type="SUPFAM" id="SSF50800">
    <property type="entry name" value="PK beta-barrel domain-like"/>
    <property type="match status" value="1"/>
</dbReference>
<feature type="region of interest" description="Disordered" evidence="1">
    <location>
        <begin position="379"/>
        <end position="402"/>
    </location>
</feature>
<proteinExistence type="predicted"/>
<accession>G3JQF8</accession>
<keyword evidence="2" id="KW-1133">Transmembrane helix</keyword>
<keyword evidence="5" id="KW-1185">Reference proteome</keyword>
<evidence type="ECO:0000313" key="4">
    <source>
        <dbReference type="EMBL" id="EGX89462.1"/>
    </source>
</evidence>
<evidence type="ECO:0000256" key="1">
    <source>
        <dbReference type="SAM" id="MobiDB-lite"/>
    </source>
</evidence>
<dbReference type="InterPro" id="IPR011037">
    <property type="entry name" value="Pyrv_Knase-like_insert_dom_sf"/>
</dbReference>
<dbReference type="VEuPathDB" id="FungiDB:CCM_07714"/>
<dbReference type="AlphaFoldDB" id="G3JQF8"/>
<dbReference type="KEGG" id="cmt:CCM_07714"/>
<feature type="domain" description="MOSC" evidence="3">
    <location>
        <begin position="263"/>
        <end position="454"/>
    </location>
</feature>
<dbReference type="GO" id="GO:0030170">
    <property type="term" value="F:pyridoxal phosphate binding"/>
    <property type="evidence" value="ECO:0007669"/>
    <property type="project" value="InterPro"/>
</dbReference>
<keyword evidence="2" id="KW-0812">Transmembrane</keyword>
<evidence type="ECO:0000256" key="2">
    <source>
        <dbReference type="SAM" id="Phobius"/>
    </source>
</evidence>
<dbReference type="GeneID" id="18169724"/>
<reference evidence="4 5" key="1">
    <citation type="journal article" date="2011" name="Genome Biol.">
        <title>Genome sequence of the insect pathogenic fungus Cordyceps militaris, a valued traditional Chinese medicine.</title>
        <authorList>
            <person name="Zheng P."/>
            <person name="Xia Y."/>
            <person name="Xiao G."/>
            <person name="Xiong C."/>
            <person name="Hu X."/>
            <person name="Zhang S."/>
            <person name="Zheng H."/>
            <person name="Huang Y."/>
            <person name="Zhou Y."/>
            <person name="Wang S."/>
            <person name="Zhao G.P."/>
            <person name="Liu X."/>
            <person name="St Leger R.J."/>
            <person name="Wang C."/>
        </authorList>
    </citation>
    <scope>NUCLEOTIDE SEQUENCE [LARGE SCALE GENOMIC DNA]</scope>
    <source>
        <strain evidence="4 5">CM01</strain>
    </source>
</reference>
<dbReference type="InterPro" id="IPR005302">
    <property type="entry name" value="MoCF_Sase_C"/>
</dbReference>
<dbReference type="Pfam" id="PF03473">
    <property type="entry name" value="MOSC"/>
    <property type="match status" value="1"/>
</dbReference>
<dbReference type="OrthoDB" id="17255at2759"/>
<dbReference type="HOGENOM" id="CLU_028286_7_1_1"/>
<dbReference type="InParanoid" id="G3JQF8"/>
<dbReference type="PROSITE" id="PS51340">
    <property type="entry name" value="MOSC"/>
    <property type="match status" value="1"/>
</dbReference>
<dbReference type="GO" id="GO:0003824">
    <property type="term" value="F:catalytic activity"/>
    <property type="evidence" value="ECO:0007669"/>
    <property type="project" value="InterPro"/>
</dbReference>
<organism evidence="4 5">
    <name type="scientific">Cordyceps militaris (strain CM01)</name>
    <name type="common">Caterpillar fungus</name>
    <dbReference type="NCBI Taxonomy" id="983644"/>
    <lineage>
        <taxon>Eukaryota</taxon>
        <taxon>Fungi</taxon>
        <taxon>Dikarya</taxon>
        <taxon>Ascomycota</taxon>
        <taxon>Pezizomycotina</taxon>
        <taxon>Sordariomycetes</taxon>
        <taxon>Hypocreomycetidae</taxon>
        <taxon>Hypocreales</taxon>
        <taxon>Cordycipitaceae</taxon>
        <taxon>Cordyceps</taxon>
    </lineage>
</organism>
<dbReference type="Proteomes" id="UP000001610">
    <property type="component" value="Unassembled WGS sequence"/>
</dbReference>
<dbReference type="GO" id="GO:0030151">
    <property type="term" value="F:molybdenum ion binding"/>
    <property type="evidence" value="ECO:0007669"/>
    <property type="project" value="InterPro"/>
</dbReference>
<dbReference type="InterPro" id="IPR005303">
    <property type="entry name" value="MOCOS_middle"/>
</dbReference>
<dbReference type="Pfam" id="PF03476">
    <property type="entry name" value="MOSC_N"/>
    <property type="match status" value="1"/>
</dbReference>
<dbReference type="EMBL" id="JH126404">
    <property type="protein sequence ID" value="EGX89462.1"/>
    <property type="molecule type" value="Genomic_DNA"/>
</dbReference>
<feature type="transmembrane region" description="Helical" evidence="2">
    <location>
        <begin position="20"/>
        <end position="44"/>
    </location>
</feature>
<dbReference type="STRING" id="983644.G3JQF8"/>
<keyword evidence="2" id="KW-0472">Membrane</keyword>
<sequence>MLVYVLQRARTALTADSIAYAALALVLSLASLIVGLLWTAPGFTTRRQLRHLRRVTASKKNMQDQYDEKYAASEGTPTTGPVRIKAIFIHPIKSCGPVELDRAVVTKAGLLHDRCFSFAVDAADEKRSDDTRTLHFISQRTKPQMALISTELWLPRETSSSSTQNDALVHAGGAVRVTFPDPEPAGLVRRLQACLEQGRWNATPQCTLNVPLTPTLRYLSASELTPRPFTIHAREAHGIDMGRVGAVAAALPKLKRLLGYHERRTLTLLRCTPETLTRTDKNLAPLSRIGSRAVHGYTDQQPVNINSVASVQAVSRLLPAENRPLNALRFRANLWIAGAAAYDEESWTRCRVRGEGAGALATTLSVVCRTSRCTMPNVDPARGTFSAQRPDEGRSKGRPQPTTALVRHRMVENGNAAALGYLGMHAVPEDRDLNAAREKRVNLVICVGDEIEVLERGEHVYGSTGGLY</sequence>
<dbReference type="RefSeq" id="XP_006672917.1">
    <property type="nucleotide sequence ID" value="XM_006672854.1"/>
</dbReference>
<protein>
    <submittedName>
        <fullName evidence="4">Molybdopterin cofactor sulfurase, putative</fullName>
    </submittedName>
</protein>
<evidence type="ECO:0000259" key="3">
    <source>
        <dbReference type="PROSITE" id="PS51340"/>
    </source>
</evidence>